<gene>
    <name evidence="1" type="ORF">Ahy_A02g005923</name>
</gene>
<reference evidence="1 2" key="1">
    <citation type="submission" date="2019-01" db="EMBL/GenBank/DDBJ databases">
        <title>Sequencing of cultivated peanut Arachis hypogaea provides insights into genome evolution and oil improvement.</title>
        <authorList>
            <person name="Chen X."/>
        </authorList>
    </citation>
    <scope>NUCLEOTIDE SEQUENCE [LARGE SCALE GENOMIC DNA]</scope>
    <source>
        <strain evidence="2">cv. Fuhuasheng</strain>
        <tissue evidence="1">Leaves</tissue>
    </source>
</reference>
<name>A0A445E8C1_ARAHY</name>
<dbReference type="EMBL" id="SDMP01000002">
    <property type="protein sequence ID" value="RYR71701.1"/>
    <property type="molecule type" value="Genomic_DNA"/>
</dbReference>
<evidence type="ECO:0000313" key="2">
    <source>
        <dbReference type="Proteomes" id="UP000289738"/>
    </source>
</evidence>
<accession>A0A445E8C1</accession>
<keyword evidence="2" id="KW-1185">Reference proteome</keyword>
<evidence type="ECO:0000313" key="1">
    <source>
        <dbReference type="EMBL" id="RYR71701.1"/>
    </source>
</evidence>
<dbReference type="AlphaFoldDB" id="A0A445E8C1"/>
<dbReference type="Gene3D" id="3.80.10.10">
    <property type="entry name" value="Ribonuclease Inhibitor"/>
    <property type="match status" value="1"/>
</dbReference>
<dbReference type="SUPFAM" id="SSF52058">
    <property type="entry name" value="L domain-like"/>
    <property type="match status" value="1"/>
</dbReference>
<dbReference type="InterPro" id="IPR032675">
    <property type="entry name" value="LRR_dom_sf"/>
</dbReference>
<sequence>MRELPLSMLERLWVNGEQQVEYVFEAMTHTQPTSLIKLDISECSSVVSFPGDALPPSLKESRIYDCKNVEFPMQYQQHHSLQRLEIHNSWTFNDSSGTCQFNAIRLCTSILLSEAFHYLSWSRSCLLASGLCWI</sequence>
<proteinExistence type="predicted"/>
<comment type="caution">
    <text evidence="1">The sequence shown here is derived from an EMBL/GenBank/DDBJ whole genome shotgun (WGS) entry which is preliminary data.</text>
</comment>
<dbReference type="Proteomes" id="UP000289738">
    <property type="component" value="Chromosome A02"/>
</dbReference>
<organism evidence="1 2">
    <name type="scientific">Arachis hypogaea</name>
    <name type="common">Peanut</name>
    <dbReference type="NCBI Taxonomy" id="3818"/>
    <lineage>
        <taxon>Eukaryota</taxon>
        <taxon>Viridiplantae</taxon>
        <taxon>Streptophyta</taxon>
        <taxon>Embryophyta</taxon>
        <taxon>Tracheophyta</taxon>
        <taxon>Spermatophyta</taxon>
        <taxon>Magnoliopsida</taxon>
        <taxon>eudicotyledons</taxon>
        <taxon>Gunneridae</taxon>
        <taxon>Pentapetalae</taxon>
        <taxon>rosids</taxon>
        <taxon>fabids</taxon>
        <taxon>Fabales</taxon>
        <taxon>Fabaceae</taxon>
        <taxon>Papilionoideae</taxon>
        <taxon>50 kb inversion clade</taxon>
        <taxon>dalbergioids sensu lato</taxon>
        <taxon>Dalbergieae</taxon>
        <taxon>Pterocarpus clade</taxon>
        <taxon>Arachis</taxon>
    </lineage>
</organism>
<protein>
    <submittedName>
        <fullName evidence="1">Uncharacterized protein</fullName>
    </submittedName>
</protein>